<dbReference type="AlphaFoldDB" id="A0AB39PM69"/>
<organism evidence="2">
    <name type="scientific">Streptomyces sp. R28</name>
    <dbReference type="NCBI Taxonomy" id="3238628"/>
    <lineage>
        <taxon>Bacteria</taxon>
        <taxon>Bacillati</taxon>
        <taxon>Actinomycetota</taxon>
        <taxon>Actinomycetes</taxon>
        <taxon>Kitasatosporales</taxon>
        <taxon>Streptomycetaceae</taxon>
        <taxon>Streptomyces</taxon>
    </lineage>
</organism>
<evidence type="ECO:0000256" key="1">
    <source>
        <dbReference type="SAM" id="Phobius"/>
    </source>
</evidence>
<feature type="transmembrane region" description="Helical" evidence="1">
    <location>
        <begin position="33"/>
        <end position="51"/>
    </location>
</feature>
<evidence type="ECO:0000313" key="2">
    <source>
        <dbReference type="EMBL" id="XDQ31978.1"/>
    </source>
</evidence>
<keyword evidence="1" id="KW-1133">Transmembrane helix</keyword>
<dbReference type="RefSeq" id="WP_369166469.1">
    <property type="nucleotide sequence ID" value="NZ_CP163439.1"/>
</dbReference>
<gene>
    <name evidence="2" type="ORF">AB5J49_00635</name>
</gene>
<reference evidence="2" key="1">
    <citation type="submission" date="2024-07" db="EMBL/GenBank/DDBJ databases">
        <authorList>
            <person name="Yu S.T."/>
        </authorList>
    </citation>
    <scope>NUCLEOTIDE SEQUENCE</scope>
    <source>
        <strain evidence="2">R28</strain>
    </source>
</reference>
<accession>A0AB39PM69</accession>
<sequence>MTVFQLVSVTATFYLPTINADLIDNGLLRTDVGHIWTAGGWMVVVSIVQLLER</sequence>
<keyword evidence="1" id="KW-0472">Membrane</keyword>
<proteinExistence type="predicted"/>
<keyword evidence="1" id="KW-0812">Transmembrane</keyword>
<name>A0AB39PM69_9ACTN</name>
<protein>
    <submittedName>
        <fullName evidence="2">Uncharacterized protein</fullName>
    </submittedName>
</protein>
<dbReference type="EMBL" id="CP163439">
    <property type="protein sequence ID" value="XDQ31978.1"/>
    <property type="molecule type" value="Genomic_DNA"/>
</dbReference>